<comment type="similarity">
    <text evidence="1">Belongs to the UPF0065 (bug) family.</text>
</comment>
<dbReference type="PIRSF" id="PIRSF017082">
    <property type="entry name" value="YflP"/>
    <property type="match status" value="1"/>
</dbReference>
<dbReference type="RefSeq" id="WP_089400609.1">
    <property type="nucleotide sequence ID" value="NZ_FZOT01000013.1"/>
</dbReference>
<dbReference type="PANTHER" id="PTHR42928">
    <property type="entry name" value="TRICARBOXYLATE-BINDING PROTEIN"/>
    <property type="match status" value="1"/>
</dbReference>
<dbReference type="Proteomes" id="UP000198284">
    <property type="component" value="Unassembled WGS sequence"/>
</dbReference>
<keyword evidence="4" id="KW-1185">Reference proteome</keyword>
<dbReference type="InterPro" id="IPR042100">
    <property type="entry name" value="Bug_dom1"/>
</dbReference>
<evidence type="ECO:0000256" key="2">
    <source>
        <dbReference type="SAM" id="SignalP"/>
    </source>
</evidence>
<dbReference type="Pfam" id="PF03401">
    <property type="entry name" value="TctC"/>
    <property type="match status" value="1"/>
</dbReference>
<dbReference type="AlphaFoldDB" id="A0A239JU04"/>
<protein>
    <submittedName>
        <fullName evidence="3">Tripartite-type tricarboxylate transporter, receptor component TctC</fullName>
    </submittedName>
</protein>
<sequence length="319" mass="33623">MNTLAGKLAAFGAAVLFGAAAHAADYPNRSIKIIVPFAPGGGSDVITRMLGERMSADLGVPVIVDNKPGAASIIGTDALAKSAPDGYTLLLTNSAITSNPWLYKLPFDTQKLTPVTMIASAPQLLAAHPSAPFRTLKELIAFAKANPEKVSVGTAGAGQLSHLAAELLQRASGTKMTTVHYKGSGNALNDLLGGQIMMSFGTAPGFIPHIKTGRVVPIAVSSAERIKALPDVPTVGETLPGYDLTNWFGIFAPPETPKPIVDKIYQSISRALSNSAVNTRLSDEGFDAKGVPPEKFAALFRAEIAYWQKFIKENNIKVD</sequence>
<proteinExistence type="inferred from homology"/>
<evidence type="ECO:0000256" key="1">
    <source>
        <dbReference type="ARBA" id="ARBA00006987"/>
    </source>
</evidence>
<evidence type="ECO:0000313" key="3">
    <source>
        <dbReference type="EMBL" id="SNT09341.1"/>
    </source>
</evidence>
<dbReference type="CDD" id="cd13578">
    <property type="entry name" value="PBP2_Bug27"/>
    <property type="match status" value="1"/>
</dbReference>
<evidence type="ECO:0000313" key="4">
    <source>
        <dbReference type="Proteomes" id="UP000198284"/>
    </source>
</evidence>
<feature type="signal peptide" evidence="2">
    <location>
        <begin position="1"/>
        <end position="23"/>
    </location>
</feature>
<organism evidence="3 4">
    <name type="scientific">Noviherbaspirillum humi</name>
    <dbReference type="NCBI Taxonomy" id="1688639"/>
    <lineage>
        <taxon>Bacteria</taxon>
        <taxon>Pseudomonadati</taxon>
        <taxon>Pseudomonadota</taxon>
        <taxon>Betaproteobacteria</taxon>
        <taxon>Burkholderiales</taxon>
        <taxon>Oxalobacteraceae</taxon>
        <taxon>Noviherbaspirillum</taxon>
    </lineage>
</organism>
<dbReference type="InterPro" id="IPR005064">
    <property type="entry name" value="BUG"/>
</dbReference>
<dbReference type="EMBL" id="FZOT01000013">
    <property type="protein sequence ID" value="SNT09341.1"/>
    <property type="molecule type" value="Genomic_DNA"/>
</dbReference>
<feature type="chain" id="PRO_5013009198" evidence="2">
    <location>
        <begin position="24"/>
        <end position="319"/>
    </location>
</feature>
<dbReference type="Gene3D" id="3.40.190.10">
    <property type="entry name" value="Periplasmic binding protein-like II"/>
    <property type="match status" value="1"/>
</dbReference>
<name>A0A239JU04_9BURK</name>
<dbReference type="PANTHER" id="PTHR42928:SF5">
    <property type="entry name" value="BLR1237 PROTEIN"/>
    <property type="match status" value="1"/>
</dbReference>
<reference evidence="3 4" key="1">
    <citation type="submission" date="2017-06" db="EMBL/GenBank/DDBJ databases">
        <authorList>
            <person name="Kim H.J."/>
            <person name="Triplett B.A."/>
        </authorList>
    </citation>
    <scope>NUCLEOTIDE SEQUENCE [LARGE SCALE GENOMIC DNA]</scope>
    <source>
        <strain evidence="3 4">U15</strain>
    </source>
</reference>
<gene>
    <name evidence="3" type="ORF">SAMN06265795_113111</name>
</gene>
<keyword evidence="3" id="KW-0675">Receptor</keyword>
<dbReference type="OrthoDB" id="8678477at2"/>
<dbReference type="SUPFAM" id="SSF53850">
    <property type="entry name" value="Periplasmic binding protein-like II"/>
    <property type="match status" value="1"/>
</dbReference>
<dbReference type="Gene3D" id="3.40.190.150">
    <property type="entry name" value="Bordetella uptake gene, domain 1"/>
    <property type="match status" value="1"/>
</dbReference>
<accession>A0A239JU04</accession>
<keyword evidence="2" id="KW-0732">Signal</keyword>